<dbReference type="InterPro" id="IPR013736">
    <property type="entry name" value="Xaa-Pro_dipept_C"/>
</dbReference>
<dbReference type="InterPro" id="IPR050585">
    <property type="entry name" value="Xaa-Pro_dipeptidyl-ppase/CocE"/>
</dbReference>
<dbReference type="PANTHER" id="PTHR43056:SF10">
    <property type="entry name" value="COCE_NOND FAMILY, PUTATIVE (AFU_ORTHOLOGUE AFUA_7G00600)-RELATED"/>
    <property type="match status" value="1"/>
</dbReference>
<dbReference type="InParanoid" id="A0A136J8Z7"/>
<dbReference type="Gene3D" id="3.40.50.1820">
    <property type="entry name" value="alpha/beta hydrolase"/>
    <property type="match status" value="1"/>
</dbReference>
<reference evidence="4" key="1">
    <citation type="submission" date="2016-02" db="EMBL/GenBank/DDBJ databases">
        <title>Draft genome sequence of Microdochium bolleyi, a fungal endophyte of beachgrass.</title>
        <authorList>
            <consortium name="DOE Joint Genome Institute"/>
            <person name="David A.S."/>
            <person name="May G."/>
            <person name="Haridas S."/>
            <person name="Lim J."/>
            <person name="Wang M."/>
            <person name="Labutti K."/>
            <person name="Lipzen A."/>
            <person name="Barry K."/>
            <person name="Grigoriev I.V."/>
        </authorList>
    </citation>
    <scope>NUCLEOTIDE SEQUENCE [LARGE SCALE GENOMIC DNA]</scope>
    <source>
        <strain evidence="4">J235TASD1</strain>
    </source>
</reference>
<accession>A0A136J8Z7</accession>
<dbReference type="SUPFAM" id="SSF49785">
    <property type="entry name" value="Galactose-binding domain-like"/>
    <property type="match status" value="1"/>
</dbReference>
<dbReference type="SUPFAM" id="SSF53474">
    <property type="entry name" value="alpha/beta-Hydrolases"/>
    <property type="match status" value="1"/>
</dbReference>
<dbReference type="Proteomes" id="UP000070501">
    <property type="component" value="Unassembled WGS sequence"/>
</dbReference>
<evidence type="ECO:0000313" key="4">
    <source>
        <dbReference type="Proteomes" id="UP000070501"/>
    </source>
</evidence>
<dbReference type="Pfam" id="PF08530">
    <property type="entry name" value="PepX_C"/>
    <property type="match status" value="1"/>
</dbReference>
<keyword evidence="4" id="KW-1185">Reference proteome</keyword>
<organism evidence="3 4">
    <name type="scientific">Microdochium bolleyi</name>
    <dbReference type="NCBI Taxonomy" id="196109"/>
    <lineage>
        <taxon>Eukaryota</taxon>
        <taxon>Fungi</taxon>
        <taxon>Dikarya</taxon>
        <taxon>Ascomycota</taxon>
        <taxon>Pezizomycotina</taxon>
        <taxon>Sordariomycetes</taxon>
        <taxon>Xylariomycetidae</taxon>
        <taxon>Xylariales</taxon>
        <taxon>Microdochiaceae</taxon>
        <taxon>Microdochium</taxon>
    </lineage>
</organism>
<evidence type="ECO:0000313" key="3">
    <source>
        <dbReference type="EMBL" id="KXJ93624.1"/>
    </source>
</evidence>
<dbReference type="InterPro" id="IPR000383">
    <property type="entry name" value="Xaa-Pro-like_dom"/>
</dbReference>
<dbReference type="InterPro" id="IPR005674">
    <property type="entry name" value="CocE/Ser_esterase"/>
</dbReference>
<keyword evidence="1 3" id="KW-0378">Hydrolase</keyword>
<dbReference type="Gene3D" id="1.10.3020.20">
    <property type="match status" value="1"/>
</dbReference>
<dbReference type="Gene3D" id="2.60.120.260">
    <property type="entry name" value="Galactose-binding domain-like"/>
    <property type="match status" value="1"/>
</dbReference>
<dbReference type="InterPro" id="IPR008979">
    <property type="entry name" value="Galactose-bd-like_sf"/>
</dbReference>
<dbReference type="InterPro" id="IPR029058">
    <property type="entry name" value="AB_hydrolase_fold"/>
</dbReference>
<feature type="domain" description="Xaa-Pro dipeptidyl-peptidase C-terminal" evidence="2">
    <location>
        <begin position="332"/>
        <end position="591"/>
    </location>
</feature>
<dbReference type="AlphaFoldDB" id="A0A136J8Z7"/>
<gene>
    <name evidence="3" type="ORF">Micbo1qcDRAFT_116874</name>
</gene>
<proteinExistence type="predicted"/>
<dbReference type="OrthoDB" id="2578740at2759"/>
<dbReference type="SMART" id="SM00939">
    <property type="entry name" value="PepX_C"/>
    <property type="match status" value="1"/>
</dbReference>
<dbReference type="GO" id="GO:0008239">
    <property type="term" value="F:dipeptidyl-peptidase activity"/>
    <property type="evidence" value="ECO:0007669"/>
    <property type="project" value="InterPro"/>
</dbReference>
<dbReference type="Pfam" id="PF02129">
    <property type="entry name" value="Peptidase_S15"/>
    <property type="match status" value="1"/>
</dbReference>
<sequence length="595" mass="66617">MGSLSYDVEVPVVLINKPKAGGPSGWAPLNPRTETLPKGWKFDHPDAAPITSDITVDHDVSLKMRDGAVLYADVYRPSGSSPGDKCPAIICWSPFGKKFNGIASMGLMVPWNLGIPKGTLSGLEKFEAPDPAEWVPRGYAVVNVDSRGAFDSEGIMAIMGTQEAEDGYDSIEALAELPWCNGKIGLAGNSHLAIIQWFIAALRPPHLAAIAPWEGCGDLYREQFNRGGIYAGDLFDKLIVKYMLAGNNGMESFREMHKKHPLANKWWNDKRPDMKKINVPTYITGTWTNTMHGMGAIRGWLEVDTPDKWLRWHPWQEWYDIWGNNQARAELLQFFDYFLLGKKDNGWDQVPKCRMAVLRFGKKEPQAYQNIVESEFPMARTQYRKLYFAPEGKISLDQVSQGGSQVASYDSETGGRLDFVHTFPETTRIVGLPKAVVYMSCPDHNDMDVYVQIEKLDKDGNQMLNLNIPWSGIPVQSFDEMTPEQKIEVIVYKGPVGILRASHRAIDEAKSMHPHWPYHPHDKEEKIEPGTIVRLDIGIWATGIEFEAGESVRVVVSGHSLAVNNFGTTEHNDNKGTHRLHLGGEHASHVILPFV</sequence>
<name>A0A136J8Z7_9PEZI</name>
<dbReference type="PANTHER" id="PTHR43056">
    <property type="entry name" value="PEPTIDASE S9 PROLYL OLIGOPEPTIDASE"/>
    <property type="match status" value="1"/>
</dbReference>
<evidence type="ECO:0000259" key="2">
    <source>
        <dbReference type="SMART" id="SM00939"/>
    </source>
</evidence>
<protein>
    <submittedName>
        <fullName evidence="3">Alpha/Beta hydrolase protein</fullName>
    </submittedName>
</protein>
<dbReference type="EMBL" id="KQ964247">
    <property type="protein sequence ID" value="KXJ93624.1"/>
    <property type="molecule type" value="Genomic_DNA"/>
</dbReference>
<dbReference type="NCBIfam" id="TIGR00976">
    <property type="entry name" value="CocE_NonD"/>
    <property type="match status" value="1"/>
</dbReference>
<evidence type="ECO:0000256" key="1">
    <source>
        <dbReference type="ARBA" id="ARBA00022801"/>
    </source>
</evidence>